<dbReference type="STRING" id="1043005.A0A074Y8K8"/>
<reference evidence="1 2" key="1">
    <citation type="journal article" date="2014" name="BMC Genomics">
        <title>Genome sequencing of four Aureobasidium pullulans varieties: biotechnological potential, stress tolerance, and description of new species.</title>
        <authorList>
            <person name="Gostin Ar C."/>
            <person name="Ohm R.A."/>
            <person name="Kogej T."/>
            <person name="Sonjak S."/>
            <person name="Turk M."/>
            <person name="Zajc J."/>
            <person name="Zalar P."/>
            <person name="Grube M."/>
            <person name="Sun H."/>
            <person name="Han J."/>
            <person name="Sharma A."/>
            <person name="Chiniquy J."/>
            <person name="Ngan C.Y."/>
            <person name="Lipzen A."/>
            <person name="Barry K."/>
            <person name="Grigoriev I.V."/>
            <person name="Gunde-Cimerman N."/>
        </authorList>
    </citation>
    <scope>NUCLEOTIDE SEQUENCE [LARGE SCALE GENOMIC DNA]</scope>
    <source>
        <strain evidence="1 2">EXF-2481</strain>
    </source>
</reference>
<dbReference type="HOGENOM" id="CLU_1402178_0_0_1"/>
<accession>A0A074Y8K8</accession>
<dbReference type="AlphaFoldDB" id="A0A074Y8K8"/>
<dbReference type="GeneID" id="25367824"/>
<dbReference type="Proteomes" id="UP000030641">
    <property type="component" value="Unassembled WGS sequence"/>
</dbReference>
<gene>
    <name evidence="1" type="ORF">AUEXF2481DRAFT_45003</name>
</gene>
<evidence type="ECO:0000313" key="1">
    <source>
        <dbReference type="EMBL" id="KEQ90547.1"/>
    </source>
</evidence>
<name>A0A074Y8K8_AURSE</name>
<dbReference type="InParanoid" id="A0A074Y8K8"/>
<protein>
    <submittedName>
        <fullName evidence="1">Uncharacterized protein</fullName>
    </submittedName>
</protein>
<keyword evidence="2" id="KW-1185">Reference proteome</keyword>
<organism evidence="1 2">
    <name type="scientific">Aureobasidium subglaciale (strain EXF-2481)</name>
    <name type="common">Aureobasidium pullulans var. subglaciale</name>
    <dbReference type="NCBI Taxonomy" id="1043005"/>
    <lineage>
        <taxon>Eukaryota</taxon>
        <taxon>Fungi</taxon>
        <taxon>Dikarya</taxon>
        <taxon>Ascomycota</taxon>
        <taxon>Pezizomycotina</taxon>
        <taxon>Dothideomycetes</taxon>
        <taxon>Dothideomycetidae</taxon>
        <taxon>Dothideales</taxon>
        <taxon>Saccotheciaceae</taxon>
        <taxon>Aureobasidium</taxon>
    </lineage>
</organism>
<evidence type="ECO:0000313" key="2">
    <source>
        <dbReference type="Proteomes" id="UP000030641"/>
    </source>
</evidence>
<dbReference type="RefSeq" id="XP_013339028.1">
    <property type="nucleotide sequence ID" value="XM_013483574.1"/>
</dbReference>
<dbReference type="EMBL" id="KL584789">
    <property type="protein sequence ID" value="KEQ90547.1"/>
    <property type="molecule type" value="Genomic_DNA"/>
</dbReference>
<proteinExistence type="predicted"/>
<sequence length="194" mass="21199">MTSHTLTTHVKSAAWAQNEVMNMNQQDLEAPGSLLSKSHPVWLIFKNMTDFPLSKTGEHFYSGDWFGNAVFDAAPWSISGIAAADKKGGCTGGASFKLLLGDDLNFDFSIGFTDPLKGSNKMCCIAGRNAEAAYNRANEYDTDNAVKSPDNYIATTTTGKTSRFQFQVSVSRPGSPKGEKDSCKIYIMVQRIPY</sequence>